<dbReference type="Proteomes" id="UP000054477">
    <property type="component" value="Unassembled WGS sequence"/>
</dbReference>
<dbReference type="AlphaFoldDB" id="A0A0C9XBK4"/>
<feature type="compositionally biased region" description="Basic residues" evidence="1">
    <location>
        <begin position="84"/>
        <end position="95"/>
    </location>
</feature>
<reference evidence="4 5" key="1">
    <citation type="submission" date="2014-04" db="EMBL/GenBank/DDBJ databases">
        <authorList>
            <consortium name="DOE Joint Genome Institute"/>
            <person name="Kuo A."/>
            <person name="Kohler A."/>
            <person name="Nagy L.G."/>
            <person name="Floudas D."/>
            <person name="Copeland A."/>
            <person name="Barry K.W."/>
            <person name="Cichocki N."/>
            <person name="Veneault-Fourrey C."/>
            <person name="LaButti K."/>
            <person name="Lindquist E.A."/>
            <person name="Lipzen A."/>
            <person name="Lundell T."/>
            <person name="Morin E."/>
            <person name="Murat C."/>
            <person name="Sun H."/>
            <person name="Tunlid A."/>
            <person name="Henrissat B."/>
            <person name="Grigoriev I.V."/>
            <person name="Hibbett D.S."/>
            <person name="Martin F."/>
            <person name="Nordberg H.P."/>
            <person name="Cantor M.N."/>
            <person name="Hua S.X."/>
        </authorList>
    </citation>
    <scope>NUCLEOTIDE SEQUENCE [LARGE SCALE GENOMIC DNA]</scope>
    <source>
        <strain evidence="4 5">LaAM-08-1</strain>
    </source>
</reference>
<dbReference type="EMBL" id="KN838766">
    <property type="protein sequence ID" value="KIJ95126.1"/>
    <property type="molecule type" value="Genomic_DNA"/>
</dbReference>
<gene>
    <name evidence="4" type="ORF">K443DRAFT_337558</name>
</gene>
<name>A0A0C9XBK4_9AGAR</name>
<keyword evidence="2" id="KW-0812">Transmembrane</keyword>
<feature type="signal peptide" evidence="3">
    <location>
        <begin position="1"/>
        <end position="21"/>
    </location>
</feature>
<evidence type="ECO:0000256" key="1">
    <source>
        <dbReference type="SAM" id="MobiDB-lite"/>
    </source>
</evidence>
<evidence type="ECO:0000313" key="5">
    <source>
        <dbReference type="Proteomes" id="UP000054477"/>
    </source>
</evidence>
<evidence type="ECO:0000256" key="3">
    <source>
        <dbReference type="SAM" id="SignalP"/>
    </source>
</evidence>
<keyword evidence="2" id="KW-1133">Transmembrane helix</keyword>
<organism evidence="4 5">
    <name type="scientific">Laccaria amethystina LaAM-08-1</name>
    <dbReference type="NCBI Taxonomy" id="1095629"/>
    <lineage>
        <taxon>Eukaryota</taxon>
        <taxon>Fungi</taxon>
        <taxon>Dikarya</taxon>
        <taxon>Basidiomycota</taxon>
        <taxon>Agaricomycotina</taxon>
        <taxon>Agaricomycetes</taxon>
        <taxon>Agaricomycetidae</taxon>
        <taxon>Agaricales</taxon>
        <taxon>Agaricineae</taxon>
        <taxon>Hydnangiaceae</taxon>
        <taxon>Laccaria</taxon>
    </lineage>
</organism>
<sequence>MKLTALAAVLAGSASYLQVSAAPIRILLVTSGVSTTTNTNPVANNSPAFEHLRFGHPVPNQAGPVAWLQGPHAAGPAGGGNKPVQHHRPCRGGRNRFHDRVKAKTLEIANFFRAALGWPLKEPAPHHHHGKHHHKHGKHHDDHDHHRHGKHHHHKGPEGKQGGPMSADVFTHHGKFEHEATSFGMRLHRALMSLGPWEGRAMAFVLGCGIGVLLRMFWVFAIVMIRVVGGNRTCQYIPVAVRAEDLMVPPPNYVFEDVKTPVVVGDVKTPVVLEEVKKTAEDESK</sequence>
<feature type="compositionally biased region" description="Basic residues" evidence="1">
    <location>
        <begin position="126"/>
        <end position="138"/>
    </location>
</feature>
<dbReference type="HOGENOM" id="CLU_082771_0_0_1"/>
<keyword evidence="2" id="KW-0472">Membrane</keyword>
<reference evidence="5" key="2">
    <citation type="submission" date="2015-01" db="EMBL/GenBank/DDBJ databases">
        <title>Evolutionary Origins and Diversification of the Mycorrhizal Mutualists.</title>
        <authorList>
            <consortium name="DOE Joint Genome Institute"/>
            <consortium name="Mycorrhizal Genomics Consortium"/>
            <person name="Kohler A."/>
            <person name="Kuo A."/>
            <person name="Nagy L.G."/>
            <person name="Floudas D."/>
            <person name="Copeland A."/>
            <person name="Barry K.W."/>
            <person name="Cichocki N."/>
            <person name="Veneault-Fourrey C."/>
            <person name="LaButti K."/>
            <person name="Lindquist E.A."/>
            <person name="Lipzen A."/>
            <person name="Lundell T."/>
            <person name="Morin E."/>
            <person name="Murat C."/>
            <person name="Riley R."/>
            <person name="Ohm R."/>
            <person name="Sun H."/>
            <person name="Tunlid A."/>
            <person name="Henrissat B."/>
            <person name="Grigoriev I.V."/>
            <person name="Hibbett D.S."/>
            <person name="Martin F."/>
        </authorList>
    </citation>
    <scope>NUCLEOTIDE SEQUENCE [LARGE SCALE GENOMIC DNA]</scope>
    <source>
        <strain evidence="5">LaAM-08-1</strain>
    </source>
</reference>
<keyword evidence="5" id="KW-1185">Reference proteome</keyword>
<feature type="chain" id="PRO_5002216683" evidence="3">
    <location>
        <begin position="22"/>
        <end position="285"/>
    </location>
</feature>
<feature type="transmembrane region" description="Helical" evidence="2">
    <location>
        <begin position="201"/>
        <end position="225"/>
    </location>
</feature>
<feature type="region of interest" description="Disordered" evidence="1">
    <location>
        <begin position="74"/>
        <end position="95"/>
    </location>
</feature>
<proteinExistence type="predicted"/>
<evidence type="ECO:0000256" key="2">
    <source>
        <dbReference type="SAM" id="Phobius"/>
    </source>
</evidence>
<keyword evidence="3" id="KW-0732">Signal</keyword>
<accession>A0A0C9XBK4</accession>
<feature type="compositionally biased region" description="Basic residues" evidence="1">
    <location>
        <begin position="145"/>
        <end position="155"/>
    </location>
</feature>
<protein>
    <submittedName>
        <fullName evidence="4">Uncharacterized protein</fullName>
    </submittedName>
</protein>
<feature type="region of interest" description="Disordered" evidence="1">
    <location>
        <begin position="122"/>
        <end position="169"/>
    </location>
</feature>
<dbReference type="OrthoDB" id="3233375at2759"/>
<evidence type="ECO:0000313" key="4">
    <source>
        <dbReference type="EMBL" id="KIJ95126.1"/>
    </source>
</evidence>